<dbReference type="Proteomes" id="UP000032180">
    <property type="component" value="Chromosome 4"/>
</dbReference>
<dbReference type="PANTHER" id="PTHR34998:SF9">
    <property type="entry name" value="OS04G0357400 PROTEIN"/>
    <property type="match status" value="1"/>
</dbReference>
<evidence type="ECO:0000313" key="2">
    <source>
        <dbReference type="EnsemblPlants" id="LPERR04G07090.1"/>
    </source>
</evidence>
<dbReference type="HOGENOM" id="CLU_156172_0_0_1"/>
<reference evidence="3" key="2">
    <citation type="submission" date="2013-12" db="EMBL/GenBank/DDBJ databases">
        <authorList>
            <person name="Yu Y."/>
            <person name="Lee S."/>
            <person name="de Baynast K."/>
            <person name="Wissotski M."/>
            <person name="Liu L."/>
            <person name="Talag J."/>
            <person name="Goicoechea J."/>
            <person name="Angelova A."/>
            <person name="Jetty R."/>
            <person name="Kudrna D."/>
            <person name="Golser W."/>
            <person name="Rivera L."/>
            <person name="Zhang J."/>
            <person name="Wing R."/>
        </authorList>
    </citation>
    <scope>NUCLEOTIDE SEQUENCE</scope>
</reference>
<organism evidence="2 3">
    <name type="scientific">Leersia perrieri</name>
    <dbReference type="NCBI Taxonomy" id="77586"/>
    <lineage>
        <taxon>Eukaryota</taxon>
        <taxon>Viridiplantae</taxon>
        <taxon>Streptophyta</taxon>
        <taxon>Embryophyta</taxon>
        <taxon>Tracheophyta</taxon>
        <taxon>Spermatophyta</taxon>
        <taxon>Magnoliopsida</taxon>
        <taxon>Liliopsida</taxon>
        <taxon>Poales</taxon>
        <taxon>Poaceae</taxon>
        <taxon>BOP clade</taxon>
        <taxon>Oryzoideae</taxon>
        <taxon>Oryzeae</taxon>
        <taxon>Oryzinae</taxon>
        <taxon>Leersia</taxon>
    </lineage>
</organism>
<dbReference type="AlphaFoldDB" id="A0A0D9W457"/>
<feature type="chain" id="PRO_5002348593" evidence="1">
    <location>
        <begin position="23"/>
        <end position="130"/>
    </location>
</feature>
<accession>A0A0D9W457</accession>
<keyword evidence="3" id="KW-1185">Reference proteome</keyword>
<keyword evidence="1" id="KW-0732">Signal</keyword>
<evidence type="ECO:0000256" key="1">
    <source>
        <dbReference type="SAM" id="SignalP"/>
    </source>
</evidence>
<name>A0A0D9W457_9ORYZ</name>
<evidence type="ECO:0000313" key="3">
    <source>
        <dbReference type="Proteomes" id="UP000032180"/>
    </source>
</evidence>
<feature type="signal peptide" evidence="1">
    <location>
        <begin position="1"/>
        <end position="22"/>
    </location>
</feature>
<sequence>MENKAATAVALLLLLAVVAVAAAGSAALPASYNYKDDAAPAPSNASWVEDAVGIFPAEPPAEMMLVTATAASGGDDREFHRRGLAGGGGYINPSVVSTMVRCFRSRCQGKGGSYTGRGNQCYFQNQACRK</sequence>
<reference evidence="2" key="3">
    <citation type="submission" date="2015-04" db="UniProtKB">
        <authorList>
            <consortium name="EnsemblPlants"/>
        </authorList>
    </citation>
    <scope>IDENTIFICATION</scope>
</reference>
<proteinExistence type="predicted"/>
<dbReference type="PANTHER" id="PTHR34998">
    <property type="entry name" value="OS04G0357400 PROTEIN-RELATED"/>
    <property type="match status" value="1"/>
</dbReference>
<reference evidence="2 3" key="1">
    <citation type="submission" date="2012-08" db="EMBL/GenBank/DDBJ databases">
        <title>Oryza genome evolution.</title>
        <authorList>
            <person name="Wing R.A."/>
        </authorList>
    </citation>
    <scope>NUCLEOTIDE SEQUENCE</scope>
</reference>
<dbReference type="Gramene" id="LPERR04G07090.1">
    <property type="protein sequence ID" value="LPERR04G07090.1"/>
    <property type="gene ID" value="LPERR04G07090"/>
</dbReference>
<protein>
    <submittedName>
        <fullName evidence="2">Uncharacterized protein</fullName>
    </submittedName>
</protein>
<dbReference type="EnsemblPlants" id="LPERR04G07090.1">
    <property type="protein sequence ID" value="LPERR04G07090.1"/>
    <property type="gene ID" value="LPERR04G07090"/>
</dbReference>